<dbReference type="InterPro" id="IPR036928">
    <property type="entry name" value="AS_sf"/>
</dbReference>
<dbReference type="Pfam" id="PF01425">
    <property type="entry name" value="Amidase"/>
    <property type="match status" value="1"/>
</dbReference>
<evidence type="ECO:0000259" key="1">
    <source>
        <dbReference type="Pfam" id="PF01425"/>
    </source>
</evidence>
<dbReference type="RefSeq" id="WP_377942255.1">
    <property type="nucleotide sequence ID" value="NZ_JBHUCX010000020.1"/>
</dbReference>
<name>A0ABW4JDD2_9BACL</name>
<organism evidence="2 3">
    <name type="scientific">Alicyclobacillus fodiniaquatilis</name>
    <dbReference type="NCBI Taxonomy" id="1661150"/>
    <lineage>
        <taxon>Bacteria</taxon>
        <taxon>Bacillati</taxon>
        <taxon>Bacillota</taxon>
        <taxon>Bacilli</taxon>
        <taxon>Bacillales</taxon>
        <taxon>Alicyclobacillaceae</taxon>
        <taxon>Alicyclobacillus</taxon>
    </lineage>
</organism>
<gene>
    <name evidence="2" type="ORF">ACFSB2_06655</name>
</gene>
<proteinExistence type="predicted"/>
<reference evidence="3" key="1">
    <citation type="journal article" date="2019" name="Int. J. Syst. Evol. Microbiol.">
        <title>The Global Catalogue of Microorganisms (GCM) 10K type strain sequencing project: providing services to taxonomists for standard genome sequencing and annotation.</title>
        <authorList>
            <consortium name="The Broad Institute Genomics Platform"/>
            <consortium name="The Broad Institute Genome Sequencing Center for Infectious Disease"/>
            <person name="Wu L."/>
            <person name="Ma J."/>
        </authorList>
    </citation>
    <scope>NUCLEOTIDE SEQUENCE [LARGE SCALE GENOMIC DNA]</scope>
    <source>
        <strain evidence="3">CGMCC 1.12286</strain>
    </source>
</reference>
<evidence type="ECO:0000313" key="2">
    <source>
        <dbReference type="EMBL" id="MFD1674384.1"/>
    </source>
</evidence>
<sequence length="497" mass="53771">MNDFSPIEANIAQVHQAYAEQKLTAVELVTWYLGRIQTYDKAGPMLQAIVTVNHAALAEAATLDEHYRATGTFKGPLHGIPVLVKDQAETANIRTTFGTKAFEHYIPAKDATIIAKLKAAGAIILAKTSMCDFAAGWFSFSSMTDHTKNPYDPAREAGGSSAGTCAGLAANLGLVGIGEDTGGSIRLPASFNNLFGLRVTTGLISRTGLSPLVHFQDTPGPVARTVRDVAKLLDVMVGYDPADAYTTAALLTKDAGLYEHKLEAFAPDRIRIGVLSSGFGSAAECADVNAVVHTAIHKLKDIGLTVVDAVEIPDLAALLAETSLYTHQSKADLDRFLRNRNGEACDSFMDVYHQQLFHPMNDLFHDIANGPDVPESANDYFRRRVAQDTLRRTILHTMGQHDVQMLVFPDVQILPPLRSDLMAGKWGTLTFPTNTVIASQARLPAISVPAGFTEADIPVGMELLGMPYAELSLLQVAYQYEQSVRPRQAPALHMESV</sequence>
<feature type="domain" description="Amidase" evidence="1">
    <location>
        <begin position="27"/>
        <end position="474"/>
    </location>
</feature>
<dbReference type="Gene3D" id="3.90.1300.10">
    <property type="entry name" value="Amidase signature (AS) domain"/>
    <property type="match status" value="1"/>
</dbReference>
<accession>A0ABW4JDD2</accession>
<keyword evidence="3" id="KW-1185">Reference proteome</keyword>
<dbReference type="SUPFAM" id="SSF75304">
    <property type="entry name" value="Amidase signature (AS) enzymes"/>
    <property type="match status" value="1"/>
</dbReference>
<evidence type="ECO:0000313" key="3">
    <source>
        <dbReference type="Proteomes" id="UP001597079"/>
    </source>
</evidence>
<protein>
    <submittedName>
        <fullName evidence="2">Amidase</fullName>
    </submittedName>
</protein>
<dbReference type="EMBL" id="JBHUCX010000020">
    <property type="protein sequence ID" value="MFD1674384.1"/>
    <property type="molecule type" value="Genomic_DNA"/>
</dbReference>
<dbReference type="InterPro" id="IPR023631">
    <property type="entry name" value="Amidase_dom"/>
</dbReference>
<dbReference type="Proteomes" id="UP001597079">
    <property type="component" value="Unassembled WGS sequence"/>
</dbReference>
<dbReference type="PANTHER" id="PTHR42678">
    <property type="entry name" value="AMIDASE"/>
    <property type="match status" value="1"/>
</dbReference>
<comment type="caution">
    <text evidence="2">The sequence shown here is derived from an EMBL/GenBank/DDBJ whole genome shotgun (WGS) entry which is preliminary data.</text>
</comment>
<dbReference type="PANTHER" id="PTHR42678:SF5">
    <property type="entry name" value="GLUTAMYL-TRNA(GLN) AMIDOTRANSFERASE SUBUNIT A"/>
    <property type="match status" value="1"/>
</dbReference>